<dbReference type="GO" id="GO:0016705">
    <property type="term" value="F:oxidoreductase activity, acting on paired donors, with incorporation or reduction of molecular oxygen"/>
    <property type="evidence" value="ECO:0007669"/>
    <property type="project" value="InterPro"/>
</dbReference>
<comment type="similarity">
    <text evidence="2 7">Belongs to the cytochrome P450 family.</text>
</comment>
<dbReference type="PANTHER" id="PTHR24304:SF2">
    <property type="entry name" value="24-HYDROXYCHOLESTEROL 7-ALPHA-HYDROXYLASE"/>
    <property type="match status" value="1"/>
</dbReference>
<evidence type="ECO:0000313" key="9">
    <source>
        <dbReference type="Proteomes" id="UP000027265"/>
    </source>
</evidence>
<evidence type="ECO:0000256" key="7">
    <source>
        <dbReference type="RuleBase" id="RU000461"/>
    </source>
</evidence>
<name>A0A067PSQ9_9AGAM</name>
<keyword evidence="7" id="KW-0503">Monooxygenase</keyword>
<dbReference type="InterPro" id="IPR050529">
    <property type="entry name" value="CYP450_sterol_14alpha_dmase"/>
</dbReference>
<feature type="binding site" description="axial binding residue" evidence="6">
    <location>
        <position position="483"/>
    </location>
    <ligand>
        <name>heme</name>
        <dbReference type="ChEBI" id="CHEBI:30413"/>
    </ligand>
    <ligandPart>
        <name>Fe</name>
        <dbReference type="ChEBI" id="CHEBI:18248"/>
    </ligandPart>
</feature>
<sequence>MPSFRPLGEGLYFGVSSSSLKLLFALLLSGIVLRVLQKAFVYATRDRGTVPRAPFWIPWVGNLKALIFDPVSWPTKMHDELGEVFTTTVLGYNVTFLRGQPMITAFAKGSTKELEIFEGYKRIVTPLVGVELFSSNANEVREALTSNRLNTIQPGLYLYIRSAIREDLKDRVPEFGTGWSEPMALQPLMTLSIFRMACFSLVSPTLAINHSDYLAKRMKSMEVVDDVGSVLFPWDTPTKVRRRRDREEVLACVAGYAVTRMRELVTVGEDESPDDFLGYAIKTSYSRDDLEKADEEQLGEFGEKIARRIYGLFFVGFISTGSRGAWCIQDLLTGDPSFLHRVRDDVDRIVAAARSISPEEPPRAEDHDFLNACFTETLRMHPIGTWLRWAEQPFVLPPGPSGEARVVPHGFVTVTTQSIRTDPSVYPEAEKYDPQRYYRAPFVSKSEYKPTMTNSIRLDSLRAPPHSMNSTLQPSFGVGAHQCAGRHFAYRMFTTFVTTLLESFDLELVETEKNRGGKHVMSETPLFGSRELMSEVTIRLRRREVPFE</sequence>
<evidence type="ECO:0000256" key="6">
    <source>
        <dbReference type="PIRSR" id="PIRSR602403-1"/>
    </source>
</evidence>
<dbReference type="InterPro" id="IPR002403">
    <property type="entry name" value="Cyt_P450_E_grp-IV"/>
</dbReference>
<dbReference type="Pfam" id="PF00067">
    <property type="entry name" value="p450"/>
    <property type="match status" value="1"/>
</dbReference>
<dbReference type="InterPro" id="IPR036396">
    <property type="entry name" value="Cyt_P450_sf"/>
</dbReference>
<dbReference type="GO" id="GO:0008395">
    <property type="term" value="F:steroid hydroxylase activity"/>
    <property type="evidence" value="ECO:0007669"/>
    <property type="project" value="TreeGrafter"/>
</dbReference>
<dbReference type="AlphaFoldDB" id="A0A067PSQ9"/>
<evidence type="ECO:0000256" key="3">
    <source>
        <dbReference type="ARBA" id="ARBA00022617"/>
    </source>
</evidence>
<dbReference type="EMBL" id="KL197721">
    <property type="protein sequence ID" value="KDQ56865.1"/>
    <property type="molecule type" value="Genomic_DNA"/>
</dbReference>
<dbReference type="STRING" id="933084.A0A067PSQ9"/>
<dbReference type="Proteomes" id="UP000027265">
    <property type="component" value="Unassembled WGS sequence"/>
</dbReference>
<reference evidence="9" key="1">
    <citation type="journal article" date="2014" name="Proc. Natl. Acad. Sci. U.S.A.">
        <title>Extensive sampling of basidiomycete genomes demonstrates inadequacy of the white-rot/brown-rot paradigm for wood decay fungi.</title>
        <authorList>
            <person name="Riley R."/>
            <person name="Salamov A.A."/>
            <person name="Brown D.W."/>
            <person name="Nagy L.G."/>
            <person name="Floudas D."/>
            <person name="Held B.W."/>
            <person name="Levasseur A."/>
            <person name="Lombard V."/>
            <person name="Morin E."/>
            <person name="Otillar R."/>
            <person name="Lindquist E.A."/>
            <person name="Sun H."/>
            <person name="LaButti K.M."/>
            <person name="Schmutz J."/>
            <person name="Jabbour D."/>
            <person name="Luo H."/>
            <person name="Baker S.E."/>
            <person name="Pisabarro A.G."/>
            <person name="Walton J.D."/>
            <person name="Blanchette R.A."/>
            <person name="Henrissat B."/>
            <person name="Martin F."/>
            <person name="Cullen D."/>
            <person name="Hibbett D.S."/>
            <person name="Grigoriev I.V."/>
        </authorList>
    </citation>
    <scope>NUCLEOTIDE SEQUENCE [LARGE SCALE GENOMIC DNA]</scope>
    <source>
        <strain evidence="9">MUCL 33604</strain>
    </source>
</reference>
<dbReference type="PRINTS" id="PR00465">
    <property type="entry name" value="EP450IV"/>
</dbReference>
<evidence type="ECO:0000256" key="2">
    <source>
        <dbReference type="ARBA" id="ARBA00010617"/>
    </source>
</evidence>
<dbReference type="OrthoDB" id="1055148at2759"/>
<dbReference type="InterPro" id="IPR017972">
    <property type="entry name" value="Cyt_P450_CS"/>
</dbReference>
<dbReference type="PANTHER" id="PTHR24304">
    <property type="entry name" value="CYTOCHROME P450 FAMILY 7"/>
    <property type="match status" value="1"/>
</dbReference>
<dbReference type="PROSITE" id="PS00086">
    <property type="entry name" value="CYTOCHROME_P450"/>
    <property type="match status" value="1"/>
</dbReference>
<dbReference type="Gene3D" id="1.10.630.10">
    <property type="entry name" value="Cytochrome P450"/>
    <property type="match status" value="1"/>
</dbReference>
<protein>
    <recommendedName>
        <fullName evidence="10">Cytochrome P450</fullName>
    </recommendedName>
</protein>
<keyword evidence="4 6" id="KW-0479">Metal-binding</keyword>
<keyword evidence="7" id="KW-0560">Oxidoreductase</keyword>
<dbReference type="SUPFAM" id="SSF48264">
    <property type="entry name" value="Cytochrome P450"/>
    <property type="match status" value="1"/>
</dbReference>
<proteinExistence type="inferred from homology"/>
<organism evidence="8 9">
    <name type="scientific">Jaapia argillacea MUCL 33604</name>
    <dbReference type="NCBI Taxonomy" id="933084"/>
    <lineage>
        <taxon>Eukaryota</taxon>
        <taxon>Fungi</taxon>
        <taxon>Dikarya</taxon>
        <taxon>Basidiomycota</taxon>
        <taxon>Agaricomycotina</taxon>
        <taxon>Agaricomycetes</taxon>
        <taxon>Agaricomycetidae</taxon>
        <taxon>Jaapiales</taxon>
        <taxon>Jaapiaceae</taxon>
        <taxon>Jaapia</taxon>
    </lineage>
</organism>
<dbReference type="GO" id="GO:0005506">
    <property type="term" value="F:iron ion binding"/>
    <property type="evidence" value="ECO:0007669"/>
    <property type="project" value="InterPro"/>
</dbReference>
<dbReference type="InterPro" id="IPR001128">
    <property type="entry name" value="Cyt_P450"/>
</dbReference>
<keyword evidence="9" id="KW-1185">Reference proteome</keyword>
<keyword evidence="3 6" id="KW-0349">Heme</keyword>
<evidence type="ECO:0000256" key="4">
    <source>
        <dbReference type="ARBA" id="ARBA00022723"/>
    </source>
</evidence>
<evidence type="ECO:0000256" key="1">
    <source>
        <dbReference type="ARBA" id="ARBA00001971"/>
    </source>
</evidence>
<accession>A0A067PSQ9</accession>
<dbReference type="InParanoid" id="A0A067PSQ9"/>
<gene>
    <name evidence="8" type="ORF">JAAARDRAFT_59091</name>
</gene>
<evidence type="ECO:0000256" key="5">
    <source>
        <dbReference type="ARBA" id="ARBA00023004"/>
    </source>
</evidence>
<dbReference type="HOGENOM" id="CLU_497006_0_0_1"/>
<evidence type="ECO:0008006" key="10">
    <source>
        <dbReference type="Google" id="ProtNLM"/>
    </source>
</evidence>
<evidence type="ECO:0000313" key="8">
    <source>
        <dbReference type="EMBL" id="KDQ56865.1"/>
    </source>
</evidence>
<comment type="cofactor">
    <cofactor evidence="1 6">
        <name>heme</name>
        <dbReference type="ChEBI" id="CHEBI:30413"/>
    </cofactor>
</comment>
<keyword evidence="5 6" id="KW-0408">Iron</keyword>
<dbReference type="GO" id="GO:0020037">
    <property type="term" value="F:heme binding"/>
    <property type="evidence" value="ECO:0007669"/>
    <property type="project" value="InterPro"/>
</dbReference>